<dbReference type="InterPro" id="IPR019734">
    <property type="entry name" value="TPR_rpt"/>
</dbReference>
<dbReference type="Pfam" id="PF18833">
    <property type="entry name" value="TPR_22"/>
    <property type="match status" value="1"/>
</dbReference>
<dbReference type="Proteomes" id="UP000054217">
    <property type="component" value="Unassembled WGS sequence"/>
</dbReference>
<dbReference type="EMBL" id="KN831971">
    <property type="protein sequence ID" value="KIO04461.1"/>
    <property type="molecule type" value="Genomic_DNA"/>
</dbReference>
<feature type="repeat" description="TPR" evidence="3">
    <location>
        <begin position="1193"/>
        <end position="1226"/>
    </location>
</feature>
<dbReference type="SUPFAM" id="SSF48452">
    <property type="entry name" value="TPR-like"/>
    <property type="match status" value="5"/>
</dbReference>
<dbReference type="PANTHER" id="PTHR15704">
    <property type="entry name" value="SUPERKILLER 3 PROTEIN-RELATED"/>
    <property type="match status" value="1"/>
</dbReference>
<name>A0A0C3P9F5_PISTI</name>
<keyword evidence="5" id="KW-1185">Reference proteome</keyword>
<feature type="repeat" description="TPR" evidence="3">
    <location>
        <begin position="737"/>
        <end position="770"/>
    </location>
</feature>
<keyword evidence="2 3" id="KW-0802">TPR repeat</keyword>
<dbReference type="InParanoid" id="A0A0C3P9F5"/>
<feature type="repeat" description="TPR" evidence="3">
    <location>
        <begin position="40"/>
        <end position="73"/>
    </location>
</feature>
<feature type="repeat" description="TPR" evidence="3">
    <location>
        <begin position="1144"/>
        <end position="1177"/>
    </location>
</feature>
<gene>
    <name evidence="4" type="ORF">M404DRAFT_1000575</name>
</gene>
<dbReference type="PROSITE" id="PS50293">
    <property type="entry name" value="TPR_REGION"/>
    <property type="match status" value="1"/>
</dbReference>
<dbReference type="SMART" id="SM00028">
    <property type="entry name" value="TPR"/>
    <property type="match status" value="14"/>
</dbReference>
<feature type="repeat" description="TPR" evidence="3">
    <location>
        <begin position="983"/>
        <end position="1016"/>
    </location>
</feature>
<dbReference type="InterPro" id="IPR011990">
    <property type="entry name" value="TPR-like_helical_dom_sf"/>
</dbReference>
<proteinExistence type="predicted"/>
<dbReference type="GO" id="GO:0055087">
    <property type="term" value="C:Ski complex"/>
    <property type="evidence" value="ECO:0007669"/>
    <property type="project" value="InterPro"/>
</dbReference>
<dbReference type="Gene3D" id="1.25.40.10">
    <property type="entry name" value="Tetratricopeptide repeat domain"/>
    <property type="match status" value="4"/>
</dbReference>
<dbReference type="Pfam" id="PF13432">
    <property type="entry name" value="TPR_16"/>
    <property type="match status" value="4"/>
</dbReference>
<evidence type="ECO:0000256" key="3">
    <source>
        <dbReference type="PROSITE-ProRule" id="PRU00339"/>
    </source>
</evidence>
<dbReference type="PANTHER" id="PTHR15704:SF7">
    <property type="entry name" value="SUPERKILLER COMPLEX PROTEIN 3"/>
    <property type="match status" value="1"/>
</dbReference>
<dbReference type="GO" id="GO:0006401">
    <property type="term" value="P:RNA catabolic process"/>
    <property type="evidence" value="ECO:0007669"/>
    <property type="project" value="InterPro"/>
</dbReference>
<evidence type="ECO:0000256" key="1">
    <source>
        <dbReference type="ARBA" id="ARBA00022737"/>
    </source>
</evidence>
<dbReference type="STRING" id="870435.A0A0C3P9F5"/>
<dbReference type="InterPro" id="IPR039226">
    <property type="entry name" value="Ski3/TTC37"/>
</dbReference>
<organism evidence="4 5">
    <name type="scientific">Pisolithus tinctorius Marx 270</name>
    <dbReference type="NCBI Taxonomy" id="870435"/>
    <lineage>
        <taxon>Eukaryota</taxon>
        <taxon>Fungi</taxon>
        <taxon>Dikarya</taxon>
        <taxon>Basidiomycota</taxon>
        <taxon>Agaricomycotina</taxon>
        <taxon>Agaricomycetes</taxon>
        <taxon>Agaricomycetidae</taxon>
        <taxon>Boletales</taxon>
        <taxon>Sclerodermatineae</taxon>
        <taxon>Pisolithaceae</taxon>
        <taxon>Pisolithus</taxon>
    </lineage>
</organism>
<evidence type="ECO:0000313" key="5">
    <source>
        <dbReference type="Proteomes" id="UP000054217"/>
    </source>
</evidence>
<dbReference type="OrthoDB" id="421075at2759"/>
<evidence type="ECO:0008006" key="6">
    <source>
        <dbReference type="Google" id="ProtNLM"/>
    </source>
</evidence>
<sequence>MSSPFVKSKLKAARDALGKKQYEAARDAASQVLDHEPDNYNAHVFLGLAYLELGRHDKSEQLYRRATELKPDQFLAWQGISRLYEKKEQWDSFAGALEEVLRIFSTSNDATRAAETLQKLIETRRQHGSRKQIITALSYLLPDSPYYDTLSTLPPPDHTNPDSTTTFVTQEAIHDSLPVIEEIMTLTEQEEETFMKVEFDKRRTRLGTSPPHILRKEIGLEVWRTSKLPLLYQEVLSHPKTSDELRRSVEAKMIRYKQQTFHALPLSDPEKNRIGIELSELVNGIVAIGIRNQLAWSISLEGMDKETVCEYGLDLLRRYMQVFPETDLAQLLRGYFLYMGIPIDEDIDSEANEPSNVVSKPASDDGELLNATLDAFGSLQDSLLATRVVVDVYLQERDYLSVIHVAESGLELVKKYEENTGRKLGNVRKALNVALATALVHLYPPKHHQRARRLLDDVLKQDPEHVDALLACGYILQRADRWEEAERVFSKAIARLPADVPKRLRAREECAWCLCRIRIAEGVQALREVLRDLEGEKFKFDRARCLWRIGRACWDLGGSSLEEAYANFIQSLRCDPEYAPSYTSLGVYYSDFAVPPDPTRASKCFQKAFELDPTEVEAARRLAEGFADEREWDLVEVVARRTIEGEGELDPGAQEEGGVVVGRYLPTNTWAWKAIGVVELSRRNYAESIEALQIALREDEEDGVCWLRLGEAYSKAGRYAAAVKALARANELNPDDWLCTYLIGEVQRQTGKFGEALDSYNSVLQKRPNEAGVLMSLGLTELALARQEWLGGFFSRAERAFASSIATCLSTVQASSGYGGIAWKVIGDALLGLSEATTFVDQEVIRDILVKITSTIQHVTSKRIAHVFTLNPIRDGVPLTGSHALQVAVASYDYRITIGSTDDAVMGSALYDLGQTLHAWSKEKKAGRTQALEVAASLLKEALCQDPDDATYWTALGTTYFLDKPKISQHAYIRALELDPKNTVAWIQLGLLYLYYNDVALAHEALSKAHILDPDCPLAWIGLALVTVTNGDDDHAHALLEHAVGLSPLAPAATVEFAARLFRPMSRQVKTRVLTKEEMLLAFAALNLYAKQRQDDARALHLLGLVCERLGGLERGAEWISRAIMLLEIAYEDTEDPLIERQFTVAHTNLARLKVGLRDYSGALESFETALGLLPEQVAMDRECEPEIGVLKVQVLFGSGLAHFKLGDLQSAMTRFQAALDATVDNQVLRGHATVLLAQCMWTIGTDELRESAKALLLDSITADPENLISISTLAGMGILTEDDSLVDAALSEIQSLPVGRRQELDPRGDVTYLLMQHYLGLADIGQAVRVVQKALHIEPSSLRLRLDLASLTLKQGNRAATQAILAVDSAVRSLEEAKETLAVACIVDDGKEGHALSHAQKAIMLDPGNVQNWKTLAYVRARDAGL</sequence>
<protein>
    <recommendedName>
        <fullName evidence="6">Superkiller protein 3</fullName>
    </recommendedName>
</protein>
<dbReference type="Pfam" id="PF14559">
    <property type="entry name" value="TPR_19"/>
    <property type="match status" value="1"/>
</dbReference>
<accession>A0A0C3P9F5</accession>
<dbReference type="PROSITE" id="PS50005">
    <property type="entry name" value="TPR"/>
    <property type="match status" value="6"/>
</dbReference>
<keyword evidence="1" id="KW-0677">Repeat</keyword>
<reference evidence="5" key="2">
    <citation type="submission" date="2015-01" db="EMBL/GenBank/DDBJ databases">
        <title>Evolutionary Origins and Diversification of the Mycorrhizal Mutualists.</title>
        <authorList>
            <consortium name="DOE Joint Genome Institute"/>
            <consortium name="Mycorrhizal Genomics Consortium"/>
            <person name="Kohler A."/>
            <person name="Kuo A."/>
            <person name="Nagy L.G."/>
            <person name="Floudas D."/>
            <person name="Copeland A."/>
            <person name="Barry K.W."/>
            <person name="Cichocki N."/>
            <person name="Veneault-Fourrey C."/>
            <person name="LaButti K."/>
            <person name="Lindquist E.A."/>
            <person name="Lipzen A."/>
            <person name="Lundell T."/>
            <person name="Morin E."/>
            <person name="Murat C."/>
            <person name="Riley R."/>
            <person name="Ohm R."/>
            <person name="Sun H."/>
            <person name="Tunlid A."/>
            <person name="Henrissat B."/>
            <person name="Grigoriev I.V."/>
            <person name="Hibbett D.S."/>
            <person name="Martin F."/>
        </authorList>
    </citation>
    <scope>NUCLEOTIDE SEQUENCE [LARGE SCALE GENOMIC DNA]</scope>
    <source>
        <strain evidence="5">Marx 270</strain>
    </source>
</reference>
<dbReference type="FunCoup" id="A0A0C3P9F5">
    <property type="interactions" value="284"/>
</dbReference>
<feature type="repeat" description="TPR" evidence="3">
    <location>
        <begin position="703"/>
        <end position="736"/>
    </location>
</feature>
<dbReference type="HOGENOM" id="CLU_001688_1_0_1"/>
<evidence type="ECO:0000256" key="2">
    <source>
        <dbReference type="ARBA" id="ARBA00022803"/>
    </source>
</evidence>
<reference evidence="4 5" key="1">
    <citation type="submission" date="2014-04" db="EMBL/GenBank/DDBJ databases">
        <authorList>
            <consortium name="DOE Joint Genome Institute"/>
            <person name="Kuo A."/>
            <person name="Kohler A."/>
            <person name="Costa M.D."/>
            <person name="Nagy L.G."/>
            <person name="Floudas D."/>
            <person name="Copeland A."/>
            <person name="Barry K.W."/>
            <person name="Cichocki N."/>
            <person name="Veneault-Fourrey C."/>
            <person name="LaButti K."/>
            <person name="Lindquist E.A."/>
            <person name="Lipzen A."/>
            <person name="Lundell T."/>
            <person name="Morin E."/>
            <person name="Murat C."/>
            <person name="Sun H."/>
            <person name="Tunlid A."/>
            <person name="Henrissat B."/>
            <person name="Grigoriev I.V."/>
            <person name="Hibbett D.S."/>
            <person name="Martin F."/>
            <person name="Nordberg H.P."/>
            <person name="Cantor M.N."/>
            <person name="Hua S.X."/>
        </authorList>
    </citation>
    <scope>NUCLEOTIDE SEQUENCE [LARGE SCALE GENOMIC DNA]</scope>
    <source>
        <strain evidence="4 5">Marx 270</strain>
    </source>
</reference>
<evidence type="ECO:0000313" key="4">
    <source>
        <dbReference type="EMBL" id="KIO04461.1"/>
    </source>
</evidence>
<dbReference type="InterPro" id="IPR040962">
    <property type="entry name" value="TPR_22"/>
</dbReference>